<reference evidence="1 2" key="1">
    <citation type="submission" date="2023-09" db="EMBL/GenBank/DDBJ databases">
        <title>Analysis of phage genome (vB_Yru_GN1) of the bacterium (Yersinia ruckeri).</title>
        <authorList>
            <person name="Ganjoor M.S."/>
            <person name="Bouzari M."/>
            <person name="Soleimani-Delfan A."/>
        </authorList>
    </citation>
    <scope>NUCLEOTIDE SEQUENCE [LARGE SCALE GENOMIC DNA]</scope>
    <source>
        <strain evidence="2">vB_Yru_GN1</strain>
    </source>
</reference>
<dbReference type="EMBL" id="LC779065">
    <property type="protein sequence ID" value="BES79885.1"/>
    <property type="molecule type" value="Genomic_DNA"/>
</dbReference>
<keyword evidence="2" id="KW-1185">Reference proteome</keyword>
<evidence type="ECO:0000313" key="1">
    <source>
        <dbReference type="EMBL" id="BES79885.1"/>
    </source>
</evidence>
<proteinExistence type="predicted"/>
<sequence>MVTVQISFETKVDSQVKSRTENFSGINYQMARKEFKKKYPKAKIISEKIISKSTVEEY</sequence>
<organism evidence="1 2">
    <name type="scientific">Yersinia phage vB_Yru_GN1</name>
    <dbReference type="NCBI Taxonomy" id="3074381"/>
    <lineage>
        <taxon>Viruses</taxon>
        <taxon>Duplodnaviria</taxon>
        <taxon>Heunggongvirae</taxon>
        <taxon>Uroviricota</taxon>
        <taxon>Caudoviricetes</taxon>
        <taxon>Caudoviricetes incertae sedis</taxon>
        <taxon>Sepahanvirus</taxon>
        <taxon>Sepahanvirus vB-Yru-GN1</taxon>
    </lineage>
</organism>
<protein>
    <submittedName>
        <fullName evidence="1">Uncharacterized protein</fullName>
    </submittedName>
</protein>
<accession>A0AA86MGW9</accession>
<evidence type="ECO:0000313" key="2">
    <source>
        <dbReference type="Proteomes" id="UP001304813"/>
    </source>
</evidence>
<name>A0AA86MGW9_9CAUD</name>
<dbReference type="Proteomes" id="UP001304813">
    <property type="component" value="Segment"/>
</dbReference>